<name>A0A6A6XKE0_9PLEO</name>
<dbReference type="Pfam" id="PF06985">
    <property type="entry name" value="HET"/>
    <property type="match status" value="1"/>
</dbReference>
<dbReference type="OrthoDB" id="2157530at2759"/>
<dbReference type="Proteomes" id="UP000799757">
    <property type="component" value="Unassembled WGS sequence"/>
</dbReference>
<evidence type="ECO:0000313" key="3">
    <source>
        <dbReference type="Proteomes" id="UP000799757"/>
    </source>
</evidence>
<dbReference type="PANTHER" id="PTHR24148:SF79">
    <property type="entry name" value="HETEROKARYON INCOMPATIBILITY DOMAIN-CONTAINING PROTEIN"/>
    <property type="match status" value="1"/>
</dbReference>
<dbReference type="AlphaFoldDB" id="A0A6A6XKE0"/>
<accession>A0A6A6XKE0</accession>
<proteinExistence type="predicted"/>
<gene>
    <name evidence="2" type="ORF">K505DRAFT_220174</name>
</gene>
<evidence type="ECO:0000259" key="1">
    <source>
        <dbReference type="Pfam" id="PF06985"/>
    </source>
</evidence>
<sequence>YEAISYAWGDYPEFDQTLFLDNQILRISRNLYAALMAYSYSDRTRILWADAICINQTDKIEKSQQVSIMADIYSKAKTVQAWLAPASKFTMDAMNFMAELALRAESFGVSAEVDQPRIISNLPSITISDEDAKILIHDAIEAHVDYLISRSWFNRVWIVQEVTLAAELVVSSGLLTMNWTAFAQA</sequence>
<dbReference type="EMBL" id="MU001826">
    <property type="protein sequence ID" value="KAF2796648.1"/>
    <property type="molecule type" value="Genomic_DNA"/>
</dbReference>
<dbReference type="PANTHER" id="PTHR24148">
    <property type="entry name" value="ANKYRIN REPEAT DOMAIN-CONTAINING PROTEIN 39 HOMOLOG-RELATED"/>
    <property type="match status" value="1"/>
</dbReference>
<dbReference type="InterPro" id="IPR052895">
    <property type="entry name" value="HetReg/Transcr_Mod"/>
</dbReference>
<feature type="domain" description="Heterokaryon incompatibility" evidence="1">
    <location>
        <begin position="1"/>
        <end position="161"/>
    </location>
</feature>
<feature type="non-terminal residue" evidence="2">
    <location>
        <position position="185"/>
    </location>
</feature>
<feature type="non-terminal residue" evidence="2">
    <location>
        <position position="1"/>
    </location>
</feature>
<protein>
    <recommendedName>
        <fullName evidence="1">Heterokaryon incompatibility domain-containing protein</fullName>
    </recommendedName>
</protein>
<organism evidence="2 3">
    <name type="scientific">Melanomma pulvis-pyrius CBS 109.77</name>
    <dbReference type="NCBI Taxonomy" id="1314802"/>
    <lineage>
        <taxon>Eukaryota</taxon>
        <taxon>Fungi</taxon>
        <taxon>Dikarya</taxon>
        <taxon>Ascomycota</taxon>
        <taxon>Pezizomycotina</taxon>
        <taxon>Dothideomycetes</taxon>
        <taxon>Pleosporomycetidae</taxon>
        <taxon>Pleosporales</taxon>
        <taxon>Melanommataceae</taxon>
        <taxon>Melanomma</taxon>
    </lineage>
</organism>
<reference evidence="2" key="1">
    <citation type="journal article" date="2020" name="Stud. Mycol.">
        <title>101 Dothideomycetes genomes: a test case for predicting lifestyles and emergence of pathogens.</title>
        <authorList>
            <person name="Haridas S."/>
            <person name="Albert R."/>
            <person name="Binder M."/>
            <person name="Bloem J."/>
            <person name="Labutti K."/>
            <person name="Salamov A."/>
            <person name="Andreopoulos B."/>
            <person name="Baker S."/>
            <person name="Barry K."/>
            <person name="Bills G."/>
            <person name="Bluhm B."/>
            <person name="Cannon C."/>
            <person name="Castanera R."/>
            <person name="Culley D."/>
            <person name="Daum C."/>
            <person name="Ezra D."/>
            <person name="Gonzalez J."/>
            <person name="Henrissat B."/>
            <person name="Kuo A."/>
            <person name="Liang C."/>
            <person name="Lipzen A."/>
            <person name="Lutzoni F."/>
            <person name="Magnuson J."/>
            <person name="Mondo S."/>
            <person name="Nolan M."/>
            <person name="Ohm R."/>
            <person name="Pangilinan J."/>
            <person name="Park H.-J."/>
            <person name="Ramirez L."/>
            <person name="Alfaro M."/>
            <person name="Sun H."/>
            <person name="Tritt A."/>
            <person name="Yoshinaga Y."/>
            <person name="Zwiers L.-H."/>
            <person name="Turgeon B."/>
            <person name="Goodwin S."/>
            <person name="Spatafora J."/>
            <person name="Crous P."/>
            <person name="Grigoriev I."/>
        </authorList>
    </citation>
    <scope>NUCLEOTIDE SEQUENCE</scope>
    <source>
        <strain evidence="2">CBS 109.77</strain>
    </source>
</reference>
<keyword evidence="3" id="KW-1185">Reference proteome</keyword>
<dbReference type="InterPro" id="IPR010730">
    <property type="entry name" value="HET"/>
</dbReference>
<evidence type="ECO:0000313" key="2">
    <source>
        <dbReference type="EMBL" id="KAF2796648.1"/>
    </source>
</evidence>